<comment type="caution">
    <text evidence="1">The sequence shown here is derived from an EMBL/GenBank/DDBJ whole genome shotgun (WGS) entry which is preliminary data.</text>
</comment>
<accession>A0ABW6SDF7</accession>
<evidence type="ECO:0000313" key="1">
    <source>
        <dbReference type="EMBL" id="MFF3573440.1"/>
    </source>
</evidence>
<sequence>MTTSSETRRADWLRWRDERDALATADHGPAALTGTHWLSEQPLHIDGLPGTWVESDGHAIGTGPGFQVDLTPGEEHRLRDLLLRPIIRAGQVALRVFDPQTPGRTGLRGIDTFDFDPAWVVPGTLETTSDTLQLEHIDGFVSENARAAVRLSLNGRDIALEGAGTPAGGLQIVFADATNGAETQRFRFLDVAAPDAHGQVEVDFNHAYLPPCTFSDHFLCPLPPPGNRLEFPIRAGETRLRRIAEVAR</sequence>
<reference evidence="1 2" key="1">
    <citation type="submission" date="2024-10" db="EMBL/GenBank/DDBJ databases">
        <title>The Natural Products Discovery Center: Release of the First 8490 Sequenced Strains for Exploring Actinobacteria Biosynthetic Diversity.</title>
        <authorList>
            <person name="Kalkreuter E."/>
            <person name="Kautsar S.A."/>
            <person name="Yang D."/>
            <person name="Bader C.D."/>
            <person name="Teijaro C.N."/>
            <person name="Fluegel L."/>
            <person name="Davis C.M."/>
            <person name="Simpson J.R."/>
            <person name="Lauterbach L."/>
            <person name="Steele A.D."/>
            <person name="Gui C."/>
            <person name="Meng S."/>
            <person name="Li G."/>
            <person name="Viehrig K."/>
            <person name="Ye F."/>
            <person name="Su P."/>
            <person name="Kiefer A.F."/>
            <person name="Nichols A."/>
            <person name="Cepeda A.J."/>
            <person name="Yan W."/>
            <person name="Fan B."/>
            <person name="Jiang Y."/>
            <person name="Adhikari A."/>
            <person name="Zheng C.-J."/>
            <person name="Schuster L."/>
            <person name="Cowan T.M."/>
            <person name="Smanski M.J."/>
            <person name="Chevrette M.G."/>
            <person name="De Carvalho L.P.S."/>
            <person name="Shen B."/>
        </authorList>
    </citation>
    <scope>NUCLEOTIDE SEQUENCE [LARGE SCALE GENOMIC DNA]</scope>
    <source>
        <strain evidence="1 2">NPDC002593</strain>
    </source>
</reference>
<dbReference type="Pfam" id="PF07920">
    <property type="entry name" value="DUF1684"/>
    <property type="match status" value="1"/>
</dbReference>
<organism evidence="1 2">
    <name type="scientific">Nocardia jiangxiensis</name>
    <dbReference type="NCBI Taxonomy" id="282685"/>
    <lineage>
        <taxon>Bacteria</taxon>
        <taxon>Bacillati</taxon>
        <taxon>Actinomycetota</taxon>
        <taxon>Actinomycetes</taxon>
        <taxon>Mycobacteriales</taxon>
        <taxon>Nocardiaceae</taxon>
        <taxon>Nocardia</taxon>
    </lineage>
</organism>
<keyword evidence="2" id="KW-1185">Reference proteome</keyword>
<proteinExistence type="predicted"/>
<evidence type="ECO:0000313" key="2">
    <source>
        <dbReference type="Proteomes" id="UP001601992"/>
    </source>
</evidence>
<dbReference type="PANTHER" id="PTHR41913">
    <property type="entry name" value="DUF1684 DOMAIN-CONTAINING PROTEIN"/>
    <property type="match status" value="1"/>
</dbReference>
<dbReference type="EMBL" id="JBIAQY010000019">
    <property type="protein sequence ID" value="MFF3573440.1"/>
    <property type="molecule type" value="Genomic_DNA"/>
</dbReference>
<dbReference type="PANTHER" id="PTHR41913:SF1">
    <property type="entry name" value="DUF1684 DOMAIN-CONTAINING PROTEIN"/>
    <property type="match status" value="1"/>
</dbReference>
<protein>
    <submittedName>
        <fullName evidence="1">DUF1684 domain-containing protein</fullName>
    </submittedName>
</protein>
<dbReference type="RefSeq" id="WP_387406408.1">
    <property type="nucleotide sequence ID" value="NZ_JBIAQY010000019.1"/>
</dbReference>
<dbReference type="Proteomes" id="UP001601992">
    <property type="component" value="Unassembled WGS sequence"/>
</dbReference>
<name>A0ABW6SDF7_9NOCA</name>
<dbReference type="InterPro" id="IPR012467">
    <property type="entry name" value="DUF1684"/>
</dbReference>
<gene>
    <name evidence="1" type="ORF">ACFYXQ_37355</name>
</gene>